<accession>A0A0E9SLX7</accession>
<dbReference type="AlphaFoldDB" id="A0A0E9SLX7"/>
<organism evidence="1">
    <name type="scientific">Anguilla anguilla</name>
    <name type="common">European freshwater eel</name>
    <name type="synonym">Muraena anguilla</name>
    <dbReference type="NCBI Taxonomy" id="7936"/>
    <lineage>
        <taxon>Eukaryota</taxon>
        <taxon>Metazoa</taxon>
        <taxon>Chordata</taxon>
        <taxon>Craniata</taxon>
        <taxon>Vertebrata</taxon>
        <taxon>Euteleostomi</taxon>
        <taxon>Actinopterygii</taxon>
        <taxon>Neopterygii</taxon>
        <taxon>Teleostei</taxon>
        <taxon>Anguilliformes</taxon>
        <taxon>Anguillidae</taxon>
        <taxon>Anguilla</taxon>
    </lineage>
</organism>
<reference evidence="1" key="2">
    <citation type="journal article" date="2015" name="Fish Shellfish Immunol.">
        <title>Early steps in the European eel (Anguilla anguilla)-Vibrio vulnificus interaction in the gills: Role of the RtxA13 toxin.</title>
        <authorList>
            <person name="Callol A."/>
            <person name="Pajuelo D."/>
            <person name="Ebbesson L."/>
            <person name="Teles M."/>
            <person name="MacKenzie S."/>
            <person name="Amaro C."/>
        </authorList>
    </citation>
    <scope>NUCLEOTIDE SEQUENCE</scope>
</reference>
<evidence type="ECO:0000313" key="1">
    <source>
        <dbReference type="EMBL" id="JAH42222.1"/>
    </source>
</evidence>
<sequence>MLLFLIPDIEKHDYPDIKLKACCLNQLM</sequence>
<reference evidence="1" key="1">
    <citation type="submission" date="2014-11" db="EMBL/GenBank/DDBJ databases">
        <authorList>
            <person name="Amaro Gonzalez C."/>
        </authorList>
    </citation>
    <scope>NUCLEOTIDE SEQUENCE</scope>
</reference>
<dbReference type="EMBL" id="GBXM01066355">
    <property type="protein sequence ID" value="JAH42222.1"/>
    <property type="molecule type" value="Transcribed_RNA"/>
</dbReference>
<protein>
    <submittedName>
        <fullName evidence="1">Uncharacterized protein</fullName>
    </submittedName>
</protein>
<proteinExistence type="predicted"/>
<name>A0A0E9SLX7_ANGAN</name>